<dbReference type="InterPro" id="IPR031157">
    <property type="entry name" value="G_TR_CS"/>
</dbReference>
<dbReference type="CDD" id="cd04095">
    <property type="entry name" value="CysN_NoDQ_III"/>
    <property type="match status" value="1"/>
</dbReference>
<gene>
    <name evidence="8" type="ORF">SAMN02745912_00160</name>
</gene>
<dbReference type="Proteomes" id="UP000184465">
    <property type="component" value="Unassembled WGS sequence"/>
</dbReference>
<keyword evidence="5" id="KW-0067">ATP-binding</keyword>
<name>A0A1M6JUH7_PARC5</name>
<dbReference type="PROSITE" id="PS51722">
    <property type="entry name" value="G_TR_2"/>
    <property type="match status" value="1"/>
</dbReference>
<evidence type="ECO:0000256" key="2">
    <source>
        <dbReference type="ARBA" id="ARBA00022679"/>
    </source>
</evidence>
<evidence type="ECO:0000256" key="3">
    <source>
        <dbReference type="ARBA" id="ARBA00022695"/>
    </source>
</evidence>
<accession>A0A1M6JUH7</accession>
<dbReference type="OrthoDB" id="9804504at2"/>
<dbReference type="Gene3D" id="3.40.50.300">
    <property type="entry name" value="P-loop containing nucleotide triphosphate hydrolases"/>
    <property type="match status" value="2"/>
</dbReference>
<evidence type="ECO:0000259" key="7">
    <source>
        <dbReference type="PROSITE" id="PS51722"/>
    </source>
</evidence>
<organism evidence="8 9">
    <name type="scientific">Paramaledivibacter caminithermalis (strain DSM 15212 / CIP 107654 / DViRD3)</name>
    <name type="common">Clostridium caminithermale</name>
    <dbReference type="NCBI Taxonomy" id="1121301"/>
    <lineage>
        <taxon>Bacteria</taxon>
        <taxon>Bacillati</taxon>
        <taxon>Bacillota</taxon>
        <taxon>Clostridia</taxon>
        <taxon>Peptostreptococcales</taxon>
        <taxon>Caminicellaceae</taxon>
        <taxon>Paramaledivibacter</taxon>
    </lineage>
</organism>
<dbReference type="GO" id="GO:0005524">
    <property type="term" value="F:ATP binding"/>
    <property type="evidence" value="ECO:0007669"/>
    <property type="project" value="UniProtKB-KW"/>
</dbReference>
<dbReference type="GO" id="GO:0003924">
    <property type="term" value="F:GTPase activity"/>
    <property type="evidence" value="ECO:0007669"/>
    <property type="project" value="InterPro"/>
</dbReference>
<dbReference type="Pfam" id="PF01583">
    <property type="entry name" value="APS_kinase"/>
    <property type="match status" value="1"/>
</dbReference>
<dbReference type="GO" id="GO:0005525">
    <property type="term" value="F:GTP binding"/>
    <property type="evidence" value="ECO:0007669"/>
    <property type="project" value="UniProtKB-KW"/>
</dbReference>
<sequence>MTSNIKTDKELTIDNCQLSIKEDMNIVIVGHVDHGKSTIIGRLLADTGSLPKGKLEHVKETCRKNSKPFEYAFLLDALKEEQAQGITIDIARCFFKTKKRNYIILDSPGHIEFLKNMITGASRAEAALLVIDASEGIRENSRRHGYMLSMLGIKQVTVLINKMDLINYDLDVYKKVAYNFSKFLKKIDMNVTSFIPVSGLKGDNIAFSSKNMDWYKGKTVLEMLDNFKTGRKLTDKPFRMPVQGVYKFTKDGDTRRIIAGTVMSGKLKVGDEVIFYPSGKKSKVKSIEAFNKDKQIMSEAGSATGFTLEEQIYITRGEVASILNEQKPRITSRIRTNIFWLGKEPMIKNKKYYFKLGTAKVSVKLEKIISVMNSSTLEHKNKEKIEKYEVAECILKLDRAIAFDLTQDIVQMSRFVLVDDYKISGGGIICEDLEDKETWVRDKVLIRDNKWEKSWISPMERAEIYNQTPALILITGTKKEDKKSIAKALEKKLVKDGKIAYFLGIGNLLYGVDADKRNEIENNKVESLRKLAEVAKIILDAGLILIVTATELSQADLNIIKTAISSENIETIWIGERVTTDIKYNLLIPSTYKLEGAAAKIKVLLQDKGIIFKPW</sequence>
<keyword evidence="2" id="KW-0808">Transferase</keyword>
<dbReference type="InterPro" id="IPR009001">
    <property type="entry name" value="Transl_elong_EF1A/Init_IF2_C"/>
</dbReference>
<dbReference type="InterPro" id="IPR004161">
    <property type="entry name" value="EFTu-like_2"/>
</dbReference>
<evidence type="ECO:0000313" key="8">
    <source>
        <dbReference type="EMBL" id="SHJ50343.1"/>
    </source>
</evidence>
<dbReference type="InterPro" id="IPR054696">
    <property type="entry name" value="GTP-eEF1A_C"/>
</dbReference>
<dbReference type="InterPro" id="IPR059117">
    <property type="entry name" value="APS_kinase_dom"/>
</dbReference>
<dbReference type="InterPro" id="IPR011779">
    <property type="entry name" value="SO4_adenylTrfase_lsu"/>
</dbReference>
<evidence type="ECO:0000256" key="6">
    <source>
        <dbReference type="ARBA" id="ARBA00023134"/>
    </source>
</evidence>
<dbReference type="SUPFAM" id="SSF50447">
    <property type="entry name" value="Translation proteins"/>
    <property type="match status" value="1"/>
</dbReference>
<dbReference type="AlphaFoldDB" id="A0A1M6JUH7"/>
<proteinExistence type="predicted"/>
<dbReference type="EMBL" id="FRAG01000001">
    <property type="protein sequence ID" value="SHJ50343.1"/>
    <property type="molecule type" value="Genomic_DNA"/>
</dbReference>
<dbReference type="GO" id="GO:0004781">
    <property type="term" value="F:sulfate adenylyltransferase (ATP) activity"/>
    <property type="evidence" value="ECO:0007669"/>
    <property type="project" value="UniProtKB-EC"/>
</dbReference>
<dbReference type="PANTHER" id="PTHR23115">
    <property type="entry name" value="TRANSLATION FACTOR"/>
    <property type="match status" value="1"/>
</dbReference>
<dbReference type="SUPFAM" id="SSF52540">
    <property type="entry name" value="P-loop containing nucleoside triphosphate hydrolases"/>
    <property type="match status" value="1"/>
</dbReference>
<dbReference type="GO" id="GO:0006790">
    <property type="term" value="P:sulfur compound metabolic process"/>
    <property type="evidence" value="ECO:0007669"/>
    <property type="project" value="InterPro"/>
</dbReference>
<dbReference type="STRING" id="1121301.SAMN02745912_00160"/>
<evidence type="ECO:0000256" key="1">
    <source>
        <dbReference type="ARBA" id="ARBA00012391"/>
    </source>
</evidence>
<evidence type="ECO:0000256" key="5">
    <source>
        <dbReference type="ARBA" id="ARBA00022840"/>
    </source>
</evidence>
<reference evidence="8 9" key="1">
    <citation type="submission" date="2016-11" db="EMBL/GenBank/DDBJ databases">
        <authorList>
            <person name="Jaros S."/>
            <person name="Januszkiewicz K."/>
            <person name="Wedrychowicz H."/>
        </authorList>
    </citation>
    <scope>NUCLEOTIDE SEQUENCE [LARGE SCALE GENOMIC DNA]</scope>
    <source>
        <strain evidence="8 9">DSM 15212</strain>
    </source>
</reference>
<dbReference type="Pfam" id="PF03144">
    <property type="entry name" value="GTP_EFTU_D2"/>
    <property type="match status" value="1"/>
</dbReference>
<feature type="domain" description="Tr-type G" evidence="7">
    <location>
        <begin position="21"/>
        <end position="234"/>
    </location>
</feature>
<evidence type="ECO:0000313" key="9">
    <source>
        <dbReference type="Proteomes" id="UP000184465"/>
    </source>
</evidence>
<keyword evidence="3" id="KW-0548">Nucleotidyltransferase</keyword>
<protein>
    <recommendedName>
        <fullName evidence="1">sulfate adenylyltransferase</fullName>
        <ecNumber evidence="1">2.7.7.4</ecNumber>
    </recommendedName>
</protein>
<keyword evidence="9" id="KW-1185">Reference proteome</keyword>
<dbReference type="PROSITE" id="PS00301">
    <property type="entry name" value="G_TR_1"/>
    <property type="match status" value="1"/>
</dbReference>
<dbReference type="EC" id="2.7.7.4" evidence="1"/>
<dbReference type="InterPro" id="IPR000795">
    <property type="entry name" value="T_Tr_GTP-bd_dom"/>
</dbReference>
<dbReference type="SUPFAM" id="SSF50465">
    <property type="entry name" value="EF-Tu/eEF-1alpha/eIF2-gamma C-terminal domain"/>
    <property type="match status" value="1"/>
</dbReference>
<dbReference type="InterPro" id="IPR050100">
    <property type="entry name" value="TRAFAC_GTPase_members"/>
</dbReference>
<evidence type="ECO:0000256" key="4">
    <source>
        <dbReference type="ARBA" id="ARBA00022741"/>
    </source>
</evidence>
<dbReference type="PRINTS" id="PR00315">
    <property type="entry name" value="ELONGATNFCT"/>
</dbReference>
<dbReference type="NCBIfam" id="TIGR02034">
    <property type="entry name" value="CysN"/>
    <property type="match status" value="1"/>
</dbReference>
<dbReference type="InterPro" id="IPR027417">
    <property type="entry name" value="P-loop_NTPase"/>
</dbReference>
<keyword evidence="6" id="KW-0342">GTP-binding</keyword>
<dbReference type="Pfam" id="PF22594">
    <property type="entry name" value="GTP-eEF1A_C"/>
    <property type="match status" value="1"/>
</dbReference>
<dbReference type="Pfam" id="PF00009">
    <property type="entry name" value="GTP_EFTU"/>
    <property type="match status" value="1"/>
</dbReference>
<dbReference type="Gene3D" id="2.40.30.10">
    <property type="entry name" value="Translation factors"/>
    <property type="match status" value="2"/>
</dbReference>
<dbReference type="InterPro" id="IPR009000">
    <property type="entry name" value="Transl_B-barrel_sf"/>
</dbReference>
<keyword evidence="4" id="KW-0547">Nucleotide-binding</keyword>
<dbReference type="InterPro" id="IPR044139">
    <property type="entry name" value="CysN_NoDQ_III"/>
</dbReference>